<dbReference type="AlphaFoldDB" id="A0A0E9XPK6"/>
<dbReference type="EMBL" id="GBXM01004939">
    <property type="protein sequence ID" value="JAI03639.1"/>
    <property type="molecule type" value="Transcribed_RNA"/>
</dbReference>
<reference evidence="1" key="1">
    <citation type="submission" date="2014-11" db="EMBL/GenBank/DDBJ databases">
        <authorList>
            <person name="Amaro Gonzalez C."/>
        </authorList>
    </citation>
    <scope>NUCLEOTIDE SEQUENCE</scope>
</reference>
<accession>A0A0E9XPK6</accession>
<reference evidence="1" key="2">
    <citation type="journal article" date="2015" name="Fish Shellfish Immunol.">
        <title>Early steps in the European eel (Anguilla anguilla)-Vibrio vulnificus interaction in the gills: Role of the RtxA13 toxin.</title>
        <authorList>
            <person name="Callol A."/>
            <person name="Pajuelo D."/>
            <person name="Ebbesson L."/>
            <person name="Teles M."/>
            <person name="MacKenzie S."/>
            <person name="Amaro C."/>
        </authorList>
    </citation>
    <scope>NUCLEOTIDE SEQUENCE</scope>
</reference>
<name>A0A0E9XPK6_ANGAN</name>
<sequence>MCPLLFAYVSTHSWFLSNERNPWLTTISLSSFLLS</sequence>
<proteinExistence type="predicted"/>
<evidence type="ECO:0000313" key="1">
    <source>
        <dbReference type="EMBL" id="JAI03639.1"/>
    </source>
</evidence>
<organism evidence="1">
    <name type="scientific">Anguilla anguilla</name>
    <name type="common">European freshwater eel</name>
    <name type="synonym">Muraena anguilla</name>
    <dbReference type="NCBI Taxonomy" id="7936"/>
    <lineage>
        <taxon>Eukaryota</taxon>
        <taxon>Metazoa</taxon>
        <taxon>Chordata</taxon>
        <taxon>Craniata</taxon>
        <taxon>Vertebrata</taxon>
        <taxon>Euteleostomi</taxon>
        <taxon>Actinopterygii</taxon>
        <taxon>Neopterygii</taxon>
        <taxon>Teleostei</taxon>
        <taxon>Anguilliformes</taxon>
        <taxon>Anguillidae</taxon>
        <taxon>Anguilla</taxon>
    </lineage>
</organism>
<protein>
    <submittedName>
        <fullName evidence="1">Uncharacterized protein</fullName>
    </submittedName>
</protein>